<feature type="compositionally biased region" description="Polar residues" evidence="1">
    <location>
        <begin position="646"/>
        <end position="657"/>
    </location>
</feature>
<feature type="compositionally biased region" description="Polar residues" evidence="1">
    <location>
        <begin position="570"/>
        <end position="582"/>
    </location>
</feature>
<protein>
    <submittedName>
        <fullName evidence="3">G-protein coupled receptor</fullName>
    </submittedName>
</protein>
<evidence type="ECO:0000256" key="2">
    <source>
        <dbReference type="SAM" id="Phobius"/>
    </source>
</evidence>
<keyword evidence="2" id="KW-0812">Transmembrane</keyword>
<feature type="compositionally biased region" description="Low complexity" evidence="1">
    <location>
        <begin position="422"/>
        <end position="437"/>
    </location>
</feature>
<feature type="compositionally biased region" description="Low complexity" evidence="1">
    <location>
        <begin position="364"/>
        <end position="378"/>
    </location>
</feature>
<evidence type="ECO:0000313" key="4">
    <source>
        <dbReference type="Proteomes" id="UP000321518"/>
    </source>
</evidence>
<comment type="caution">
    <text evidence="3">The sequence shown here is derived from an EMBL/GenBank/DDBJ whole genome shotgun (WGS) entry which is preliminary data.</text>
</comment>
<feature type="compositionally biased region" description="Low complexity" evidence="1">
    <location>
        <begin position="157"/>
        <end position="167"/>
    </location>
</feature>
<dbReference type="AlphaFoldDB" id="A0A511K946"/>
<keyword evidence="2" id="KW-0472">Membrane</keyword>
<organism evidence="3 4">
    <name type="scientific">Rhodotorula toruloides</name>
    <name type="common">Yeast</name>
    <name type="synonym">Rhodosporidium toruloides</name>
    <dbReference type="NCBI Taxonomy" id="5286"/>
    <lineage>
        <taxon>Eukaryota</taxon>
        <taxon>Fungi</taxon>
        <taxon>Dikarya</taxon>
        <taxon>Basidiomycota</taxon>
        <taxon>Pucciniomycotina</taxon>
        <taxon>Microbotryomycetes</taxon>
        <taxon>Sporidiobolales</taxon>
        <taxon>Sporidiobolaceae</taxon>
        <taxon>Rhodotorula</taxon>
    </lineage>
</organism>
<dbReference type="Proteomes" id="UP000321518">
    <property type="component" value="Unassembled WGS sequence"/>
</dbReference>
<feature type="transmembrane region" description="Helical" evidence="2">
    <location>
        <begin position="270"/>
        <end position="295"/>
    </location>
</feature>
<proteinExistence type="predicted"/>
<feature type="region of interest" description="Disordered" evidence="1">
    <location>
        <begin position="115"/>
        <end position="171"/>
    </location>
</feature>
<dbReference type="EMBL" id="BJWK01000002">
    <property type="protein sequence ID" value="GEM06877.1"/>
    <property type="molecule type" value="Genomic_DNA"/>
</dbReference>
<feature type="compositionally biased region" description="Acidic residues" evidence="1">
    <location>
        <begin position="687"/>
        <end position="697"/>
    </location>
</feature>
<name>A0A511K946_RHOTO</name>
<feature type="compositionally biased region" description="Low complexity" evidence="1">
    <location>
        <begin position="115"/>
        <end position="130"/>
    </location>
</feature>
<feature type="region of interest" description="Disordered" evidence="1">
    <location>
        <begin position="570"/>
        <end position="921"/>
    </location>
</feature>
<evidence type="ECO:0000313" key="3">
    <source>
        <dbReference type="EMBL" id="GEM06877.1"/>
    </source>
</evidence>
<feature type="compositionally biased region" description="Basic and acidic residues" evidence="1">
    <location>
        <begin position="395"/>
        <end position="407"/>
    </location>
</feature>
<evidence type="ECO:0000256" key="1">
    <source>
        <dbReference type="SAM" id="MobiDB-lite"/>
    </source>
</evidence>
<reference evidence="3 4" key="1">
    <citation type="submission" date="2019-07" db="EMBL/GenBank/DDBJ databases">
        <title>Rhodotorula toruloides NBRC10032 genome sequencing.</title>
        <authorList>
            <person name="Shida Y."/>
            <person name="Takaku H."/>
            <person name="Ogasawara W."/>
            <person name="Mori K."/>
        </authorList>
    </citation>
    <scope>NUCLEOTIDE SEQUENCE [LARGE SCALE GENOMIC DNA]</scope>
    <source>
        <strain evidence="3 4">NBRC10032</strain>
    </source>
</reference>
<feature type="compositionally biased region" description="Low complexity" evidence="1">
    <location>
        <begin position="338"/>
        <end position="356"/>
    </location>
</feature>
<accession>A0A511K946</accession>
<feature type="compositionally biased region" description="Basic and acidic residues" evidence="1">
    <location>
        <begin position="885"/>
        <end position="921"/>
    </location>
</feature>
<dbReference type="OrthoDB" id="2530159at2759"/>
<feature type="region of interest" description="Disordered" evidence="1">
    <location>
        <begin position="336"/>
        <end position="544"/>
    </location>
</feature>
<keyword evidence="2" id="KW-1133">Transmembrane helix</keyword>
<feature type="region of interest" description="Disordered" evidence="1">
    <location>
        <begin position="221"/>
        <end position="246"/>
    </location>
</feature>
<sequence>MAGLSPGRAPLQPLPAWLSRTSSPTATVDLPYTYATLLPNGVPTLVVTAERVTQYGTDILQLPLTVDPGADVSGQILGDLYTTAGGEATQTIVRELGGTRLFTLGGSSGTRALAGATTAGGSSAPTTVTAMSAAEPSTAVDSRPTTASVSPPPTAQSPPSTLASPTSLHQSTESIGSVAGSFSAALAGATAASTVDSPSVASLSSAYASATSVLSAASLPSSAASRNSSPSSSTAPPGSSLPSTTSYSSSSSFSASPALKDAHSLTRSQLAAAIAAPLIFFLLLLALLFLCCFCLRRRRRRRRIAEEEGLLGSPESQLRRRERSAGVLWEWIPTRAPSRTSGKSGSGRSALSRLTGGLLGSKGGAKSTAGSSPKGSPAESKEKGFSPRSGTASAREGRSPRTDEEKGLLSGGEEGGEGGRDLGVVAGAAGLAAATGASRQGRSYVPQSDPRRYEQAEPFDDVDLTSPRVDLGDETFPSSDYPADSQRLSPPTLLPIQPSSPIRLSRFYDPAGSSANPYFPPSPSSYSTPSRFDPYSSICHSPPVPLAYTAGEATVPLPLGPVRQATSTLSQLWQGYETNSPRTDAGGGVEDEGQRKRESSRLGYLSWSATDGGGGQQQEYTPPQTPDPPALRVIHEGQDDDERSYMGSSEGSRQAQGPRTVVSEGGWLSGRLSGFFPSNRPSRDAPYEADEEEGGDDERDRLTAPGVPRRGSGDTNGSGQSDDFRGLAGGDLFLNSPRWVGTRRRRSSPPPFSSFEPVGSTSVSYDPPVVLHHQSSATSLDPPYRQPRHWSSFATETDSRYHDADSPIFAPTPAESPGSYPASSSVPRVTTVVKGRHQREDSGPMMQKPSTNAPPLPLPSARPLSTVVGRYHDPFADADGDVDDERPAQQHTRQERREYEYGQERDGPDMVEIRQVGEHSG</sequence>
<keyword evidence="3" id="KW-0675">Receptor</keyword>
<gene>
    <name evidence="3" type="ORF">Rt10032_c02g0894</name>
</gene>